<dbReference type="PROSITE" id="PS00600">
    <property type="entry name" value="AA_TRANSFER_CLASS_3"/>
    <property type="match status" value="1"/>
</dbReference>
<dbReference type="FunFam" id="3.40.640.10:FF:000004">
    <property type="entry name" value="Acetylornithine aminotransferase"/>
    <property type="match status" value="1"/>
</dbReference>
<reference evidence="5" key="1">
    <citation type="submission" date="2021-03" db="EMBL/GenBank/DDBJ databases">
        <title>Comparative genomics and phylogenomic investigation of the class Geoglossomycetes provide insights into ecological specialization and systematics.</title>
        <authorList>
            <person name="Melie T."/>
            <person name="Pirro S."/>
            <person name="Miller A.N."/>
            <person name="Quandt A."/>
        </authorList>
    </citation>
    <scope>NUCLEOTIDE SEQUENCE</scope>
    <source>
        <strain evidence="5">GBOQ0MN5Z8</strain>
    </source>
</reference>
<dbReference type="Pfam" id="PF00202">
    <property type="entry name" value="Aminotran_3"/>
    <property type="match status" value="1"/>
</dbReference>
<dbReference type="Proteomes" id="UP000698800">
    <property type="component" value="Unassembled WGS sequence"/>
</dbReference>
<dbReference type="InterPro" id="IPR049704">
    <property type="entry name" value="Aminotrans_3_PPA_site"/>
</dbReference>
<dbReference type="GO" id="GO:0030170">
    <property type="term" value="F:pyridoxal phosphate binding"/>
    <property type="evidence" value="ECO:0007669"/>
    <property type="project" value="InterPro"/>
</dbReference>
<dbReference type="InterPro" id="IPR015424">
    <property type="entry name" value="PyrdxlP-dep_Trfase"/>
</dbReference>
<protein>
    <recommendedName>
        <fullName evidence="7">Ethanolamine kinase</fullName>
    </recommendedName>
</protein>
<dbReference type="InterPro" id="IPR011009">
    <property type="entry name" value="Kinase-like_dom_sf"/>
</dbReference>
<evidence type="ECO:0000256" key="4">
    <source>
        <dbReference type="SAM" id="SignalP"/>
    </source>
</evidence>
<keyword evidence="3" id="KW-0663">Pyridoxal phosphate</keyword>
<dbReference type="InterPro" id="IPR015422">
    <property type="entry name" value="PyrdxlP-dep_Trfase_small"/>
</dbReference>
<dbReference type="OrthoDB" id="10261433at2759"/>
<dbReference type="Pfam" id="PF01633">
    <property type="entry name" value="Choline_kinase"/>
    <property type="match status" value="1"/>
</dbReference>
<dbReference type="GO" id="GO:0008483">
    <property type="term" value="F:transaminase activity"/>
    <property type="evidence" value="ECO:0007669"/>
    <property type="project" value="InterPro"/>
</dbReference>
<dbReference type="Gene3D" id="3.30.200.20">
    <property type="entry name" value="Phosphorylase Kinase, domain 1"/>
    <property type="match status" value="1"/>
</dbReference>
<dbReference type="NCBIfam" id="NF005685">
    <property type="entry name" value="PRK07483.1"/>
    <property type="match status" value="1"/>
</dbReference>
<dbReference type="CDD" id="cd05157">
    <property type="entry name" value="ETNK_euk"/>
    <property type="match status" value="1"/>
</dbReference>
<evidence type="ECO:0000256" key="2">
    <source>
        <dbReference type="ARBA" id="ARBA00008954"/>
    </source>
</evidence>
<keyword evidence="4" id="KW-0732">Signal</keyword>
<dbReference type="InterPro" id="IPR015421">
    <property type="entry name" value="PyrdxlP-dep_Trfase_major"/>
</dbReference>
<dbReference type="PANTHER" id="PTHR43094:SF1">
    <property type="entry name" value="AMINOTRANSFERASE CLASS-III"/>
    <property type="match status" value="1"/>
</dbReference>
<accession>A0A9P8I8D5</accession>
<comment type="similarity">
    <text evidence="2">Belongs to the class-III pyridoxal-phosphate-dependent aminotransferase family.</text>
</comment>
<organism evidence="5 6">
    <name type="scientific">Glutinoglossum americanum</name>
    <dbReference type="NCBI Taxonomy" id="1670608"/>
    <lineage>
        <taxon>Eukaryota</taxon>
        <taxon>Fungi</taxon>
        <taxon>Dikarya</taxon>
        <taxon>Ascomycota</taxon>
        <taxon>Pezizomycotina</taxon>
        <taxon>Geoglossomycetes</taxon>
        <taxon>Geoglossales</taxon>
        <taxon>Geoglossaceae</taxon>
        <taxon>Glutinoglossum</taxon>
    </lineage>
</organism>
<name>A0A9P8I8D5_9PEZI</name>
<evidence type="ECO:0000256" key="1">
    <source>
        <dbReference type="ARBA" id="ARBA00001933"/>
    </source>
</evidence>
<dbReference type="EMBL" id="JAGHQL010000052">
    <property type="protein sequence ID" value="KAH0542513.1"/>
    <property type="molecule type" value="Genomic_DNA"/>
</dbReference>
<dbReference type="CDD" id="cd00610">
    <property type="entry name" value="OAT_like"/>
    <property type="match status" value="1"/>
</dbReference>
<dbReference type="PANTHER" id="PTHR43094">
    <property type="entry name" value="AMINOTRANSFERASE"/>
    <property type="match status" value="1"/>
</dbReference>
<feature type="signal peptide" evidence="4">
    <location>
        <begin position="1"/>
        <end position="22"/>
    </location>
</feature>
<dbReference type="SUPFAM" id="SSF53383">
    <property type="entry name" value="PLP-dependent transferases"/>
    <property type="match status" value="1"/>
</dbReference>
<dbReference type="Gene3D" id="3.90.1150.10">
    <property type="entry name" value="Aspartate Aminotransferase, domain 1"/>
    <property type="match status" value="1"/>
</dbReference>
<evidence type="ECO:0000313" key="5">
    <source>
        <dbReference type="EMBL" id="KAH0542513.1"/>
    </source>
</evidence>
<dbReference type="AlphaFoldDB" id="A0A9P8I8D5"/>
<evidence type="ECO:0000256" key="3">
    <source>
        <dbReference type="ARBA" id="ARBA00022898"/>
    </source>
</evidence>
<evidence type="ECO:0000313" key="6">
    <source>
        <dbReference type="Proteomes" id="UP000698800"/>
    </source>
</evidence>
<sequence>METASLLLSVLSIFNLVNGTSSSTIDGTTESGYIYKNVSNASTPTLKSGSGIYLMMDDGQQILDASCGAAVSSIGHGNARVKAAIAAQLDQVSYCHPGFFKTSIAERLADFLVKSTHGQMSRALLTGSGSEAVEAALKLARQYFLELSPPQPTRSRFISRKSSWHGCTIAALSMGDFKVRKDLFAPLLPGNVSRVSACNIYRDLREGEKIKDYVARLAGELEDEFQRLGPKTVCAFVAEPVAGSALGCATAVTGYFRAMKEVCDRHGALLIFDEIMCGMGRIGTLHAWEQEGVVPDISAIGKSLGCGYGTVSALLINERVVSALRQGRGYFAHGQTYQTHPLACAAALEVQHIIQEEGLVENVRLMGIYLEYQLRRRLSDHPNVGDIRGRGLFWGIELVANKMSKEPLDPALKVASKIHLRGLQRGYDVAVFPATGCADGWIGDQILLAPPFIVREADVDEIVDRYLPLSYAPLEPSASALRLILAIFPSWEDPDGEVEITRLTEGTTNTLFKVANKRPGLSKEQVDDEAVLLRVYGKGTDALVDRESRKKHRKLTEELKFHSILSRHNLAPPLLARFENGHAYQFVRGHVCPPSDLARENMWRGVARRLGEWHAVLPVASVSAPINVKHAAKYTNTNFQTPSSSDQHDINHISPYSITPNIWTVMQKWILALPNTTPMEKARGEGLQDELERLVKELGQQSSECLVLGHGDLLSGNIIIEPRGEGQHDISMCKGYYANGEDRHATFCPAAFDLANHFAEWGGFECDYNLLPTRSVRRAFLHEYLRSYRLHSNVLQASEEDVAMEVGRLFDEVDNFRGVPGFYWLSLCALLQANTLLDEIDFDYAAYAELRLKEFRQWRAEVDSTRSMKGEEMPLRERKWAQEV</sequence>
<keyword evidence="6" id="KW-1185">Reference proteome</keyword>
<comment type="cofactor">
    <cofactor evidence="1">
        <name>pyridoxal 5'-phosphate</name>
        <dbReference type="ChEBI" id="CHEBI:597326"/>
    </cofactor>
</comment>
<dbReference type="Gene3D" id="3.90.1200.10">
    <property type="match status" value="1"/>
</dbReference>
<comment type="caution">
    <text evidence="5">The sequence shown here is derived from an EMBL/GenBank/DDBJ whole genome shotgun (WGS) entry which is preliminary data.</text>
</comment>
<dbReference type="SUPFAM" id="SSF56112">
    <property type="entry name" value="Protein kinase-like (PK-like)"/>
    <property type="match status" value="1"/>
</dbReference>
<proteinExistence type="inferred from homology"/>
<dbReference type="Gene3D" id="3.40.640.10">
    <property type="entry name" value="Type I PLP-dependent aspartate aminotransferase-like (Major domain)"/>
    <property type="match status" value="1"/>
</dbReference>
<evidence type="ECO:0008006" key="7">
    <source>
        <dbReference type="Google" id="ProtNLM"/>
    </source>
</evidence>
<dbReference type="GO" id="GO:0005829">
    <property type="term" value="C:cytosol"/>
    <property type="evidence" value="ECO:0007669"/>
    <property type="project" value="TreeGrafter"/>
</dbReference>
<gene>
    <name evidence="5" type="ORF">FGG08_003109</name>
</gene>
<dbReference type="InterPro" id="IPR005814">
    <property type="entry name" value="Aminotrans_3"/>
</dbReference>
<feature type="chain" id="PRO_5040215498" description="Ethanolamine kinase" evidence="4">
    <location>
        <begin position="23"/>
        <end position="884"/>
    </location>
</feature>